<dbReference type="EMBL" id="JAGJCF010000003">
    <property type="protein sequence ID" value="MBP0615185.1"/>
    <property type="molecule type" value="Genomic_DNA"/>
</dbReference>
<gene>
    <name evidence="3" type="ORF">J6595_06295</name>
</gene>
<feature type="transmembrane region" description="Helical" evidence="1">
    <location>
        <begin position="64"/>
        <end position="84"/>
    </location>
</feature>
<feature type="transmembrane region" description="Helical" evidence="1">
    <location>
        <begin position="254"/>
        <end position="279"/>
    </location>
</feature>
<evidence type="ECO:0000256" key="1">
    <source>
        <dbReference type="SAM" id="Phobius"/>
    </source>
</evidence>
<feature type="transmembrane region" description="Helical" evidence="1">
    <location>
        <begin position="121"/>
        <end position="144"/>
    </location>
</feature>
<evidence type="ECO:0000313" key="4">
    <source>
        <dbReference type="Proteomes" id="UP000678276"/>
    </source>
</evidence>
<feature type="transmembrane region" description="Helical" evidence="1">
    <location>
        <begin position="224"/>
        <end position="242"/>
    </location>
</feature>
<organism evidence="3 4">
    <name type="scientific">Jiella mangrovi</name>
    <dbReference type="NCBI Taxonomy" id="2821407"/>
    <lineage>
        <taxon>Bacteria</taxon>
        <taxon>Pseudomonadati</taxon>
        <taxon>Pseudomonadota</taxon>
        <taxon>Alphaproteobacteria</taxon>
        <taxon>Hyphomicrobiales</taxon>
        <taxon>Aurantimonadaceae</taxon>
        <taxon>Jiella</taxon>
    </lineage>
</organism>
<sequence length="336" mass="36960">MKLVRFLARQTRETLEIYWLLVRIMVPVILATELLKELGALDFISPTFGPVMALIGLPPELGLAWLTGLLVGLWGAVPIVFTLVPVEQLSTADMTVFSALLLIAHGLPVEQRIIAQAGPSFLLTSLLRLGGGLLYAFMLHHLFAATGWLSQPLAPAWVPMEDATGGWVSMFGSLAETLISMFAILWALSVGLELSKRLGVLDRLIAMIRPVLRLSGMSRDVGPFAAIGLLLGISYGGALLIREARSDVVEPRQIFVACVFMGFAHSIIEDTLVVVALGADIWGVLVGRVAVAIAFTAVVAFCVRALSEESFRKWAFRDERKRNRRGWRFWRRKRVA</sequence>
<feature type="transmembrane region" description="Helical" evidence="1">
    <location>
        <begin position="15"/>
        <end position="32"/>
    </location>
</feature>
<feature type="domain" description="Nucleoside transporter/FeoB GTPase Gate" evidence="2">
    <location>
        <begin position="179"/>
        <end position="276"/>
    </location>
</feature>
<accession>A0ABS4BGW0</accession>
<reference evidence="3 4" key="1">
    <citation type="submission" date="2021-04" db="EMBL/GenBank/DDBJ databases">
        <title>Whole genome sequence of Jiella sp. KSK16Y-1.</title>
        <authorList>
            <person name="Tuo L."/>
        </authorList>
    </citation>
    <scope>NUCLEOTIDE SEQUENCE [LARGE SCALE GENOMIC DNA]</scope>
    <source>
        <strain evidence="3 4">KSK16Y-1</strain>
    </source>
</reference>
<name>A0ABS4BGW0_9HYPH</name>
<comment type="caution">
    <text evidence="3">The sequence shown here is derived from an EMBL/GenBank/DDBJ whole genome shotgun (WGS) entry which is preliminary data.</text>
</comment>
<feature type="transmembrane region" description="Helical" evidence="1">
    <location>
        <begin position="164"/>
        <end position="188"/>
    </location>
</feature>
<evidence type="ECO:0000313" key="3">
    <source>
        <dbReference type="EMBL" id="MBP0615185.1"/>
    </source>
</evidence>
<feature type="transmembrane region" description="Helical" evidence="1">
    <location>
        <begin position="90"/>
        <end position="109"/>
    </location>
</feature>
<feature type="transmembrane region" description="Helical" evidence="1">
    <location>
        <begin position="285"/>
        <end position="307"/>
    </location>
</feature>
<protein>
    <submittedName>
        <fullName evidence="3">Nucleoside recognition protein</fullName>
    </submittedName>
</protein>
<dbReference type="InterPro" id="IPR011642">
    <property type="entry name" value="Gate_dom"/>
</dbReference>
<feature type="domain" description="Nucleoside transporter/FeoB GTPase Gate" evidence="2">
    <location>
        <begin position="21"/>
        <end position="102"/>
    </location>
</feature>
<evidence type="ECO:0000259" key="2">
    <source>
        <dbReference type="Pfam" id="PF07670"/>
    </source>
</evidence>
<keyword evidence="1" id="KW-1133">Transmembrane helix</keyword>
<dbReference type="Pfam" id="PF07670">
    <property type="entry name" value="Gate"/>
    <property type="match status" value="2"/>
</dbReference>
<proteinExistence type="predicted"/>
<keyword evidence="4" id="KW-1185">Reference proteome</keyword>
<keyword evidence="1" id="KW-0812">Transmembrane</keyword>
<keyword evidence="1" id="KW-0472">Membrane</keyword>
<dbReference type="Proteomes" id="UP000678276">
    <property type="component" value="Unassembled WGS sequence"/>
</dbReference>